<keyword evidence="2" id="KW-1133">Transmembrane helix</keyword>
<evidence type="ECO:0000256" key="2">
    <source>
        <dbReference type="SAM" id="Phobius"/>
    </source>
</evidence>
<protein>
    <recommendedName>
        <fullName evidence="3">Ancillary SecYEG translocon subunit/Cell division coordinator CpoB TPR domain-containing protein</fullName>
    </recommendedName>
</protein>
<dbReference type="KEGG" id="tim:GMBLW1_50930"/>
<proteinExistence type="predicted"/>
<keyword evidence="5" id="KW-1185">Reference proteome</keyword>
<feature type="domain" description="Ancillary SecYEG translocon subunit/Cell division coordinator CpoB TPR" evidence="3">
    <location>
        <begin position="226"/>
        <end position="286"/>
    </location>
</feature>
<dbReference type="EMBL" id="LR586016">
    <property type="protein sequence ID" value="VIP04100.1"/>
    <property type="molecule type" value="Genomic_DNA"/>
</dbReference>
<feature type="transmembrane region" description="Helical" evidence="2">
    <location>
        <begin position="66"/>
        <end position="86"/>
    </location>
</feature>
<dbReference type="Proteomes" id="UP000464378">
    <property type="component" value="Chromosome"/>
</dbReference>
<organism evidence="4">
    <name type="scientific">Tuwongella immobilis</name>
    <dbReference type="NCBI Taxonomy" id="692036"/>
    <lineage>
        <taxon>Bacteria</taxon>
        <taxon>Pseudomonadati</taxon>
        <taxon>Planctomycetota</taxon>
        <taxon>Planctomycetia</taxon>
        <taxon>Gemmatales</taxon>
        <taxon>Gemmataceae</taxon>
        <taxon>Tuwongella</taxon>
    </lineage>
</organism>
<dbReference type="Pfam" id="PF13181">
    <property type="entry name" value="TPR_8"/>
    <property type="match status" value="2"/>
</dbReference>
<dbReference type="InterPro" id="IPR019734">
    <property type="entry name" value="TPR_rpt"/>
</dbReference>
<dbReference type="InterPro" id="IPR018704">
    <property type="entry name" value="SecYEG/CpoB_TPR"/>
</dbReference>
<accession>A0A6C2YR22</accession>
<dbReference type="SUPFAM" id="SSF48452">
    <property type="entry name" value="TPR-like"/>
    <property type="match status" value="2"/>
</dbReference>
<name>A0A6C2YR22_9BACT</name>
<feature type="transmembrane region" description="Helical" evidence="2">
    <location>
        <begin position="6"/>
        <end position="27"/>
    </location>
</feature>
<keyword evidence="2" id="KW-0472">Membrane</keyword>
<dbReference type="InterPro" id="IPR011990">
    <property type="entry name" value="TPR-like_helical_dom_sf"/>
</dbReference>
<evidence type="ECO:0000313" key="4">
    <source>
        <dbReference type="EMBL" id="VIP04100.1"/>
    </source>
</evidence>
<sequence length="405" mass="44687">MPIHSQAVLVNILAMLAVTGVLIVPVTETDRGIAPYFHLEIWLVYLVAMLPISSLLALVLPFLRRITYGIAVLSILLTGLVVIPETAEIIAMFERTNFVIGCLIRGGIAFVFMLGLMSALGDSLPRWTSPRNVVAWVMGLLMATALPTLLVIQRSEELVRESVEASLQSRWATAYRSFAEYRRLAGDNSEAAQRQEINYSSQVKIVKQMLEQPLPPQAPEWIRIVNARMLAQLNRTDEALAILQKNENPQQVGEIEQLRGTIAEQTGDWATAKVAFAKAIEWAETNPEAATSKMGLQQGLTGLAYAQRKSGDYVAAEQTYRRLLEASPTPETYFLLALFYEDSQQAELAAEFAQKASDAKPDRFRDAARKLQARLRTQQVGCLLVEPTPGGESAPSSDGSATLKR</sequence>
<keyword evidence="2" id="KW-0812">Transmembrane</keyword>
<dbReference type="InParanoid" id="A0A6C2YR22"/>
<dbReference type="RefSeq" id="WP_162659228.1">
    <property type="nucleotide sequence ID" value="NZ_LR593887.1"/>
</dbReference>
<feature type="transmembrane region" description="Helical" evidence="2">
    <location>
        <begin position="98"/>
        <end position="121"/>
    </location>
</feature>
<evidence type="ECO:0000313" key="5">
    <source>
        <dbReference type="Proteomes" id="UP000464378"/>
    </source>
</evidence>
<evidence type="ECO:0000259" key="3">
    <source>
        <dbReference type="Pfam" id="PF09976"/>
    </source>
</evidence>
<dbReference type="EMBL" id="LR593887">
    <property type="protein sequence ID" value="VTS05567.1"/>
    <property type="molecule type" value="Genomic_DNA"/>
</dbReference>
<dbReference type="Gene3D" id="1.25.40.10">
    <property type="entry name" value="Tetratricopeptide repeat domain"/>
    <property type="match status" value="1"/>
</dbReference>
<reference evidence="4" key="1">
    <citation type="submission" date="2019-04" db="EMBL/GenBank/DDBJ databases">
        <authorList>
            <consortium name="Science for Life Laboratories"/>
        </authorList>
    </citation>
    <scope>NUCLEOTIDE SEQUENCE</scope>
    <source>
        <strain evidence="4">MBLW1</strain>
    </source>
</reference>
<feature type="region of interest" description="Disordered" evidence="1">
    <location>
        <begin position="382"/>
        <end position="405"/>
    </location>
</feature>
<feature type="compositionally biased region" description="Polar residues" evidence="1">
    <location>
        <begin position="394"/>
        <end position="405"/>
    </location>
</feature>
<evidence type="ECO:0000256" key="1">
    <source>
        <dbReference type="SAM" id="MobiDB-lite"/>
    </source>
</evidence>
<dbReference type="AlphaFoldDB" id="A0A6C2YR22"/>
<gene>
    <name evidence="4" type="ORF">GMBLW1_50930</name>
</gene>
<feature type="transmembrane region" description="Helical" evidence="2">
    <location>
        <begin position="39"/>
        <end position="60"/>
    </location>
</feature>
<dbReference type="Pfam" id="PF09976">
    <property type="entry name" value="TPR_21"/>
    <property type="match status" value="1"/>
</dbReference>
<feature type="transmembrane region" description="Helical" evidence="2">
    <location>
        <begin position="133"/>
        <end position="152"/>
    </location>
</feature>